<dbReference type="OrthoDB" id="894187at2"/>
<dbReference type="InterPro" id="IPR036513">
    <property type="entry name" value="STAS_dom_sf"/>
</dbReference>
<gene>
    <name evidence="1" type="ORF">EFA69_05165</name>
</gene>
<comment type="caution">
    <text evidence="1">The sequence shown here is derived from an EMBL/GenBank/DDBJ whole genome shotgun (WGS) entry which is preliminary data.</text>
</comment>
<dbReference type="EMBL" id="RJJE01000003">
    <property type="protein sequence ID" value="RNI31901.1"/>
    <property type="molecule type" value="Genomic_DNA"/>
</dbReference>
<sequence>MQRIITEKIGDKQIILLQGNVDAADHRLFRRFQSPRNLHQEYRLWIDCTDLECIKDYGFCHFVNQLLLLRNSKASITLMHLSTQQRQLLRLLKLDSVFTVVDELKDAYQLVMVS</sequence>
<evidence type="ECO:0000313" key="1">
    <source>
        <dbReference type="EMBL" id="RNI31901.1"/>
    </source>
</evidence>
<name>A0A3M9N276_9BACT</name>
<accession>A0A3M9N276</accession>
<dbReference type="Proteomes" id="UP000271010">
    <property type="component" value="Unassembled WGS sequence"/>
</dbReference>
<dbReference type="Gene3D" id="3.30.750.24">
    <property type="entry name" value="STAS domain"/>
    <property type="match status" value="1"/>
</dbReference>
<organism evidence="1 2">
    <name type="scientific">Rufibacter immobilis</name>
    <dbReference type="NCBI Taxonomy" id="1348778"/>
    <lineage>
        <taxon>Bacteria</taxon>
        <taxon>Pseudomonadati</taxon>
        <taxon>Bacteroidota</taxon>
        <taxon>Cytophagia</taxon>
        <taxon>Cytophagales</taxon>
        <taxon>Hymenobacteraceae</taxon>
        <taxon>Rufibacter</taxon>
    </lineage>
</organism>
<protein>
    <recommendedName>
        <fullName evidence="3">Anti-sigma factor antagonist</fullName>
    </recommendedName>
</protein>
<keyword evidence="2" id="KW-1185">Reference proteome</keyword>
<dbReference type="RefSeq" id="WP_123132037.1">
    <property type="nucleotide sequence ID" value="NZ_RJJE01000003.1"/>
</dbReference>
<proteinExistence type="predicted"/>
<evidence type="ECO:0000313" key="2">
    <source>
        <dbReference type="Proteomes" id="UP000271010"/>
    </source>
</evidence>
<reference evidence="1 2" key="1">
    <citation type="submission" date="2018-11" db="EMBL/GenBank/DDBJ databases">
        <title>Rufibacter latericius sp. nov., isolated from water in Baiyang Lake.</title>
        <authorList>
            <person name="Yang Y."/>
        </authorList>
    </citation>
    <scope>NUCLEOTIDE SEQUENCE [LARGE SCALE GENOMIC DNA]</scope>
    <source>
        <strain evidence="1 2">MCC P1</strain>
    </source>
</reference>
<evidence type="ECO:0008006" key="3">
    <source>
        <dbReference type="Google" id="ProtNLM"/>
    </source>
</evidence>
<dbReference type="SUPFAM" id="SSF52091">
    <property type="entry name" value="SpoIIaa-like"/>
    <property type="match status" value="1"/>
</dbReference>
<dbReference type="AlphaFoldDB" id="A0A3M9N276"/>